<accession>A0A0F9J658</accession>
<gene>
    <name evidence="1" type="ORF">LCGC14_1862230</name>
</gene>
<proteinExistence type="predicted"/>
<protein>
    <submittedName>
        <fullName evidence="1">Uncharacterized protein</fullName>
    </submittedName>
</protein>
<reference evidence="1" key="1">
    <citation type="journal article" date="2015" name="Nature">
        <title>Complex archaea that bridge the gap between prokaryotes and eukaryotes.</title>
        <authorList>
            <person name="Spang A."/>
            <person name="Saw J.H."/>
            <person name="Jorgensen S.L."/>
            <person name="Zaremba-Niedzwiedzka K."/>
            <person name="Martijn J."/>
            <person name="Lind A.E."/>
            <person name="van Eijk R."/>
            <person name="Schleper C."/>
            <person name="Guy L."/>
            <person name="Ettema T.J."/>
        </authorList>
    </citation>
    <scope>NUCLEOTIDE SEQUENCE</scope>
</reference>
<organism evidence="1">
    <name type="scientific">marine sediment metagenome</name>
    <dbReference type="NCBI Taxonomy" id="412755"/>
    <lineage>
        <taxon>unclassified sequences</taxon>
        <taxon>metagenomes</taxon>
        <taxon>ecological metagenomes</taxon>
    </lineage>
</organism>
<comment type="caution">
    <text evidence="1">The sequence shown here is derived from an EMBL/GenBank/DDBJ whole genome shotgun (WGS) entry which is preliminary data.</text>
</comment>
<evidence type="ECO:0000313" key="1">
    <source>
        <dbReference type="EMBL" id="KKL94687.1"/>
    </source>
</evidence>
<dbReference type="AlphaFoldDB" id="A0A0F9J658"/>
<sequence length="72" mass="8331">MMKVQVQLDDWDITNANSNKPPKQPLCDYLSYLIKRGLILDIQGKLDLAILKNNEKGLKNGKRRDECKDEEN</sequence>
<dbReference type="EMBL" id="LAZR01018862">
    <property type="protein sequence ID" value="KKL94687.1"/>
    <property type="molecule type" value="Genomic_DNA"/>
</dbReference>
<name>A0A0F9J658_9ZZZZ</name>